<evidence type="ECO:0000259" key="1">
    <source>
        <dbReference type="Pfam" id="PF16403"/>
    </source>
</evidence>
<feature type="domain" description="Pesticidal crystal protein Cry22Aa Ig-like" evidence="1">
    <location>
        <begin position="848"/>
        <end position="887"/>
    </location>
</feature>
<proteinExistence type="predicted"/>
<name>A0AAU9DU42_9LACO</name>
<reference evidence="2 3" key="1">
    <citation type="journal article" date="2023" name="Microbiol. Spectr.">
        <title>Symbiosis of Carpenter Bees with Uncharacterized Lactic Acid Bacteria Showing NAD Auxotrophy.</title>
        <authorList>
            <person name="Kawasaki S."/>
            <person name="Ozawa K."/>
            <person name="Mori T."/>
            <person name="Yamamoto A."/>
            <person name="Ito M."/>
            <person name="Ohkuma M."/>
            <person name="Sakamoto M."/>
            <person name="Matsutani M."/>
        </authorList>
    </citation>
    <scope>NUCLEOTIDE SEQUENCE [LARGE SCALE GENOMIC DNA]</scope>
    <source>
        <strain evidence="2 3">XA3</strain>
    </source>
</reference>
<dbReference type="AlphaFoldDB" id="A0AAU9DU42"/>
<evidence type="ECO:0000313" key="2">
    <source>
        <dbReference type="EMBL" id="BDR59719.1"/>
    </source>
</evidence>
<dbReference type="RefSeq" id="WP_317635500.1">
    <property type="nucleotide sequence ID" value="NZ_AP026802.1"/>
</dbReference>
<dbReference type="EMBL" id="AP026802">
    <property type="protein sequence ID" value="BDR59719.1"/>
    <property type="molecule type" value="Genomic_DNA"/>
</dbReference>
<dbReference type="InterPro" id="IPR032179">
    <property type="entry name" value="Cry22Aa_Ig-like"/>
</dbReference>
<accession>A0AAU9DU42</accession>
<dbReference type="Gene3D" id="2.60.40.10">
    <property type="entry name" value="Immunoglobulins"/>
    <property type="match status" value="1"/>
</dbReference>
<gene>
    <name evidence="2" type="ORF">XA3_21600</name>
</gene>
<keyword evidence="3" id="KW-1185">Reference proteome</keyword>
<sequence>MKKSSRITNTIKYFGISSATLLAAAPVVAPTVTNVLGWYGANSVFSTTSNDVKAGVEELGAFDRTGYSDYDKLFQNGVKMSLSGDRFAELPAMQTITSDVTLDDTVTPKTGIVGEKGVSYATLEGIQQLAKYTDGISEVPSEVFRTKDPAPGVDVDEAEANVHATSEDFMHYLFTNTDGTTRTAMEGLSNNITEPLTMRVPNGTSDTSFFDIGLRISAGVKYLSSYLDGGTVRGILGSSFFGNPNKATLQVYIDGKNGADTPDLTTLLQEGVITITLVARSGDYYGRTAQANIVLRNSNVLFKGVNAKEVPADTTADEFGSKDSGFSRGSSILSNAGDLGRALPTLSTGIEFDGASVGPSSTNNLSYIPYGAVPALQTGNYNPTVVPQKEFFSGYYSDGAGASHMGINPEPWTDKDTSSEKYIGGSAAAAELGLTEPEVDVKNENVGAYATGSIIVPKGTKYETIVNDLNQLKFNGTPNSEQYKQNVPVANPTAMTFDNVNARPNHVPGVTWDGLLEQKGILKNNFFDFNGGSGTPVKDLKNAVVGRSFSIDVPVYGDIKIPEKGMTNSVTDPDDDTKDIKLYSSPRDSKNYFIEGYGYSKERVTAKVNVIVYDNDAPKYTIGTKPSFLFFNKSNSSNAIYNTTYDDGATLNQTELPGTLKQSLNFSVNDGRFTTNGVFSAQKLASYVEEQFGKSVVNKEILISDEDKATSNKSVDLDNLPGDTDYPHADKYTVRSDIRGKNISVDASKVDLSKTGSGTLTITYTNSKNEHGIGTETSTITVPYQVGVSSDPVFFFVHGNTETIHAGDNFDAMVFKVTKDQDSMNELVNSGKVYDGAPYVNDPTRTGLNVTVTGSVDTNTPGNYILTYTATNVESGAIATFTRNVTVLANSDNDATNDYDVSDFKSVGYINYVPGYGVNVYNAPNGTFTGQRLQHGTSWKTFHQAVSNKDSKDVWYEVGKNQWVKAEYVSMTPVSHMTPLNAVGEINYVPGYSVKVWGNCDGAGWTGKYLQHGTQWKVFGEENGYYNLGGNQWVSKQYINVVK</sequence>
<dbReference type="Proteomes" id="UP001321861">
    <property type="component" value="Chromosome"/>
</dbReference>
<organism evidence="2 3">
    <name type="scientific">Xylocopilactobacillus apicola</name>
    <dbReference type="NCBI Taxonomy" id="2932184"/>
    <lineage>
        <taxon>Bacteria</taxon>
        <taxon>Bacillati</taxon>
        <taxon>Bacillota</taxon>
        <taxon>Bacilli</taxon>
        <taxon>Lactobacillales</taxon>
        <taxon>Lactobacillaceae</taxon>
        <taxon>Xylocopilactobacillus</taxon>
    </lineage>
</organism>
<protein>
    <recommendedName>
        <fullName evidence="1">Pesticidal crystal protein Cry22Aa Ig-like domain-containing protein</fullName>
    </recommendedName>
</protein>
<dbReference type="InterPro" id="IPR013783">
    <property type="entry name" value="Ig-like_fold"/>
</dbReference>
<dbReference type="Pfam" id="PF16403">
    <property type="entry name" value="Bact_surface_Ig-like"/>
    <property type="match status" value="1"/>
</dbReference>
<evidence type="ECO:0000313" key="3">
    <source>
        <dbReference type="Proteomes" id="UP001321861"/>
    </source>
</evidence>
<dbReference type="KEGG" id="xap:XA3_21600"/>